<evidence type="ECO:0000313" key="3">
    <source>
        <dbReference type="Proteomes" id="UP000223913"/>
    </source>
</evidence>
<dbReference type="OrthoDB" id="1491176at2"/>
<comment type="caution">
    <text evidence="2">The sequence shown here is derived from an EMBL/GenBank/DDBJ whole genome shotgun (WGS) entry which is preliminary data.</text>
</comment>
<evidence type="ECO:0000313" key="2">
    <source>
        <dbReference type="EMBL" id="PHN07836.1"/>
    </source>
</evidence>
<sequence>MRNFLMAVILIFAPIILAAQDLHIYYDVYKDSIFYKKNGQTVERAQLKKGANAVLHIVNYNDYIYDVMVSTESENYEIPSSGMGKMFGGGGMGDAFRELGDAAGNFGISGFGLEANSLTDEREGAVEYESTVSLEAIRLSKRFETVLEDMADIENDIEELGEDIEEKIQNQQFASFKKDQVYQLRTNPNLSANMIKKISMDYMEQVLDIERGEDFDLEKLFEKSDPKKVIGSTVKDYKTETTRLEGKFAELSSIAQLLFAFEMPGTDKATFESAFTRAAQRQEAYQEKVATMEAQINDIQKLDIQEFADLRYIYEEMKDHRFEKTITLKPEDDLTKIKINLVPVDSALIKGLKPKSLSNLEVETFGGLKINASVGISFAGFFKRPQKYYARDGRIFADDLDSFTPIITSFIHFHPQSKKQVSLGGAFGIGIGLGTENSGLQNYFLGPSIIVGKRQRIVFTTGFMTGKLNRISQGYQVGDAYDQDLIPTKSVYELGGFLGISFNFMGG</sequence>
<gene>
    <name evidence="2" type="ORF">CRP01_03540</name>
</gene>
<dbReference type="EMBL" id="PDUD01000004">
    <property type="protein sequence ID" value="PHN07836.1"/>
    <property type="molecule type" value="Genomic_DNA"/>
</dbReference>
<reference evidence="2 3" key="1">
    <citation type="submission" date="2017-10" db="EMBL/GenBank/DDBJ databases">
        <title>The draft genome sequence of Lewinella nigricans NBRC 102662.</title>
        <authorList>
            <person name="Wang K."/>
        </authorList>
    </citation>
    <scope>NUCLEOTIDE SEQUENCE [LARGE SCALE GENOMIC DNA]</scope>
    <source>
        <strain evidence="2 3">NBRC 102662</strain>
    </source>
</reference>
<keyword evidence="1" id="KW-0175">Coiled coil</keyword>
<dbReference type="Proteomes" id="UP000223913">
    <property type="component" value="Unassembled WGS sequence"/>
</dbReference>
<evidence type="ECO:0000256" key="1">
    <source>
        <dbReference type="SAM" id="Coils"/>
    </source>
</evidence>
<organism evidence="2 3">
    <name type="scientific">Flavilitoribacter nigricans (strain ATCC 23147 / DSM 23189 / NBRC 102662 / NCIMB 1420 / SS-2)</name>
    <name type="common">Lewinella nigricans</name>
    <dbReference type="NCBI Taxonomy" id="1122177"/>
    <lineage>
        <taxon>Bacteria</taxon>
        <taxon>Pseudomonadati</taxon>
        <taxon>Bacteroidota</taxon>
        <taxon>Saprospiria</taxon>
        <taxon>Saprospirales</taxon>
        <taxon>Lewinellaceae</taxon>
        <taxon>Flavilitoribacter</taxon>
    </lineage>
</organism>
<keyword evidence="3" id="KW-1185">Reference proteome</keyword>
<name>A0A2D0NHH1_FLAN2</name>
<feature type="coiled-coil region" evidence="1">
    <location>
        <begin position="143"/>
        <end position="170"/>
    </location>
</feature>
<protein>
    <submittedName>
        <fullName evidence="2">Uncharacterized protein</fullName>
    </submittedName>
</protein>
<accession>A0A2D0NHH1</accession>
<dbReference type="AlphaFoldDB" id="A0A2D0NHH1"/>
<dbReference type="RefSeq" id="WP_143473252.1">
    <property type="nucleotide sequence ID" value="NZ_PDUD01000004.1"/>
</dbReference>
<proteinExistence type="predicted"/>